<dbReference type="OrthoDB" id="9776847at2"/>
<dbReference type="GO" id="GO:0004833">
    <property type="term" value="F:L-tryptophan 2,3-dioxygenase activity"/>
    <property type="evidence" value="ECO:0007669"/>
    <property type="project" value="UniProtKB-UniRule"/>
</dbReference>
<dbReference type="InterPro" id="IPR004981">
    <property type="entry name" value="Trp_2_3_dOase"/>
</dbReference>
<dbReference type="GO" id="GO:0020037">
    <property type="term" value="F:heme binding"/>
    <property type="evidence" value="ECO:0007669"/>
    <property type="project" value="UniProtKB-UniRule"/>
</dbReference>
<feature type="binding site" evidence="9">
    <location>
        <begin position="54"/>
        <end position="58"/>
    </location>
    <ligand>
        <name>substrate</name>
    </ligand>
</feature>
<evidence type="ECO:0000256" key="9">
    <source>
        <dbReference type="HAMAP-Rule" id="MF_01972"/>
    </source>
</evidence>
<dbReference type="AlphaFoldDB" id="A0A285UCQ7"/>
<dbReference type="NCBIfam" id="TIGR03036">
    <property type="entry name" value="trp_2_3_diox"/>
    <property type="match status" value="1"/>
</dbReference>
<dbReference type="InterPro" id="IPR017485">
    <property type="entry name" value="Trp_2-3-dOase_bac"/>
</dbReference>
<evidence type="ECO:0000256" key="2">
    <source>
        <dbReference type="ARBA" id="ARBA00022617"/>
    </source>
</evidence>
<feature type="binding site" description="axial binding residue" evidence="9">
    <location>
        <position position="243"/>
    </location>
    <ligand>
        <name>heme</name>
        <dbReference type="ChEBI" id="CHEBI:30413"/>
    </ligand>
    <ligandPart>
        <name>Fe</name>
        <dbReference type="ChEBI" id="CHEBI:18248"/>
    </ligandPart>
</feature>
<evidence type="ECO:0000256" key="3">
    <source>
        <dbReference type="ARBA" id="ARBA00022723"/>
    </source>
</evidence>
<dbReference type="EMBL" id="OBQC01000004">
    <property type="protein sequence ID" value="SOC38091.1"/>
    <property type="molecule type" value="Genomic_DNA"/>
</dbReference>
<dbReference type="Pfam" id="PF03301">
    <property type="entry name" value="Trp_dioxygenase"/>
    <property type="match status" value="1"/>
</dbReference>
<evidence type="ECO:0000256" key="1">
    <source>
        <dbReference type="ARBA" id="ARBA00011881"/>
    </source>
</evidence>
<sequence>MDNQSISMLHEKLKQEKGIHTDFKNDMTYGEYLGLDQLLSSQKLLSNHHDEMLFIIIHQVSELWMKLILHELKSAITAIQQNKMQPAFKMLSRVTKIQTQIIQAWDVLSTMTPSEYLEFRDKLGKASGFQSYQYRLIEFALGYKTKHILKIYEKDKALSQVLDEAFKAPSIYDVSIQALAREGLPINKELLTRDFSITYGGEESVAAAWKEVYLNVDKYWDLYQLGEKLVDIEDWLQQWRFRHMKTVERIIGFKIGTGGSSGVNYLKKVLDHRFFPELWDLRTNL</sequence>
<keyword evidence="7 9" id="KW-0823">Tryptophan catabolism</keyword>
<keyword evidence="5 9" id="KW-0560">Oxidoreductase</keyword>
<dbReference type="GO" id="GO:0019442">
    <property type="term" value="P:L-tryptophan catabolic process to acetyl-CoA"/>
    <property type="evidence" value="ECO:0007669"/>
    <property type="project" value="TreeGrafter"/>
</dbReference>
<feature type="binding site" evidence="9">
    <location>
        <position position="120"/>
    </location>
    <ligand>
        <name>substrate</name>
    </ligand>
</feature>
<dbReference type="GO" id="GO:0019441">
    <property type="term" value="P:L-tryptophan catabolic process to kynurenine"/>
    <property type="evidence" value="ECO:0007669"/>
    <property type="project" value="UniProtKB-UniRule"/>
</dbReference>
<comment type="similarity">
    <text evidence="9">Belongs to the tryptophan 2,3-dioxygenase family.</text>
</comment>
<feature type="binding site" evidence="9">
    <location>
        <position position="257"/>
    </location>
    <ligand>
        <name>substrate</name>
    </ligand>
</feature>
<keyword evidence="11" id="KW-1185">Reference proteome</keyword>
<dbReference type="SUPFAM" id="SSF140959">
    <property type="entry name" value="Indolic compounds 2,3-dioxygenase-like"/>
    <property type="match status" value="1"/>
</dbReference>
<dbReference type="HAMAP" id="MF_01972">
    <property type="entry name" value="T23O"/>
    <property type="match status" value="1"/>
</dbReference>
<dbReference type="Gene3D" id="1.20.58.480">
    <property type="match status" value="1"/>
</dbReference>
<comment type="pathway">
    <text evidence="9">Amino-acid degradation; L-tryptophan degradation via kynurenine pathway; L-kynurenine from L-tryptophan: step 1/2.</text>
</comment>
<dbReference type="PANTHER" id="PTHR10138">
    <property type="entry name" value="TRYPTOPHAN 2,3-DIOXYGENASE"/>
    <property type="match status" value="1"/>
</dbReference>
<feature type="binding site" evidence="9">
    <location>
        <position position="116"/>
    </location>
    <ligand>
        <name>substrate</name>
    </ligand>
</feature>
<evidence type="ECO:0000256" key="7">
    <source>
        <dbReference type="ARBA" id="ARBA00023079"/>
    </source>
</evidence>
<accession>A0A285UCQ7</accession>
<keyword evidence="4 9" id="KW-0223">Dioxygenase</keyword>
<dbReference type="GO" id="GO:0046872">
    <property type="term" value="F:metal ion binding"/>
    <property type="evidence" value="ECO:0007669"/>
    <property type="project" value="UniProtKB-KW"/>
</dbReference>
<comment type="catalytic activity">
    <reaction evidence="8 9">
        <text>L-tryptophan + O2 = N-formyl-L-kynurenine</text>
        <dbReference type="Rhea" id="RHEA:24536"/>
        <dbReference type="ChEBI" id="CHEBI:15379"/>
        <dbReference type="ChEBI" id="CHEBI:57912"/>
        <dbReference type="ChEBI" id="CHEBI:58629"/>
        <dbReference type="EC" id="1.13.11.11"/>
    </reaction>
</comment>
<dbReference type="InterPro" id="IPR037217">
    <property type="entry name" value="Trp/Indoleamine_2_3_dOase-like"/>
</dbReference>
<evidence type="ECO:0000256" key="5">
    <source>
        <dbReference type="ARBA" id="ARBA00023002"/>
    </source>
</evidence>
<comment type="cofactor">
    <cofactor evidence="9">
        <name>heme</name>
        <dbReference type="ChEBI" id="CHEBI:30413"/>
    </cofactor>
    <text evidence="9">Binds 1 heme group per subunit.</text>
</comment>
<protein>
    <recommendedName>
        <fullName evidence="9">Tryptophan 2,3-dioxygenase</fullName>
        <shortName evidence="9">TDO</shortName>
        <ecNumber evidence="9">1.13.11.11</ecNumber>
    </recommendedName>
    <alternativeName>
        <fullName evidence="9">Tryptamin 2,3-dioxygenase</fullName>
    </alternativeName>
    <alternativeName>
        <fullName evidence="9">Tryptophan oxygenase</fullName>
        <shortName evidence="9">TO</shortName>
        <shortName evidence="9">TRPO</shortName>
    </alternativeName>
    <alternativeName>
        <fullName evidence="9">Tryptophan pyrrolase</fullName>
    </alternativeName>
    <alternativeName>
        <fullName evidence="9">Tryptophanase</fullName>
    </alternativeName>
</protein>
<keyword evidence="3 9" id="KW-0479">Metal-binding</keyword>
<keyword evidence="6 9" id="KW-0408">Iron</keyword>
<gene>
    <name evidence="9" type="primary">kynA</name>
    <name evidence="10" type="ORF">SAMN05877842_10415</name>
</gene>
<dbReference type="PANTHER" id="PTHR10138:SF0">
    <property type="entry name" value="TRYPTOPHAN 2,3-DIOXYGENASE"/>
    <property type="match status" value="1"/>
</dbReference>
<evidence type="ECO:0000313" key="10">
    <source>
        <dbReference type="EMBL" id="SOC38091.1"/>
    </source>
</evidence>
<comment type="subunit">
    <text evidence="1 9">Homotetramer.</text>
</comment>
<name>A0A285UCQ7_9BACL</name>
<dbReference type="Proteomes" id="UP000219252">
    <property type="component" value="Unassembled WGS sequence"/>
</dbReference>
<organism evidence="10 11">
    <name type="scientific">Ureibacillus acetophenoni</name>
    <dbReference type="NCBI Taxonomy" id="614649"/>
    <lineage>
        <taxon>Bacteria</taxon>
        <taxon>Bacillati</taxon>
        <taxon>Bacillota</taxon>
        <taxon>Bacilli</taxon>
        <taxon>Bacillales</taxon>
        <taxon>Caryophanaceae</taxon>
        <taxon>Ureibacillus</taxon>
    </lineage>
</organism>
<evidence type="ECO:0000313" key="11">
    <source>
        <dbReference type="Proteomes" id="UP000219252"/>
    </source>
</evidence>
<reference evidence="11" key="1">
    <citation type="submission" date="2017-08" db="EMBL/GenBank/DDBJ databases">
        <authorList>
            <person name="Varghese N."/>
            <person name="Submissions S."/>
        </authorList>
    </citation>
    <scope>NUCLEOTIDE SEQUENCE [LARGE SCALE GENOMIC DNA]</scope>
    <source>
        <strain evidence="11">JC23</strain>
    </source>
</reference>
<evidence type="ECO:0000256" key="8">
    <source>
        <dbReference type="ARBA" id="ARBA00050412"/>
    </source>
</evidence>
<keyword evidence="2 9" id="KW-0349">Heme</keyword>
<comment type="function">
    <text evidence="9">Heme-dependent dioxygenase that catalyzes the oxidative cleavage of the L-tryptophan (L-Trp) pyrrole ring and converts L-tryptophan to N-formyl-L-kynurenine. Catalyzes the oxidative cleavage of the indole moiety.</text>
</comment>
<evidence type="ECO:0000256" key="6">
    <source>
        <dbReference type="ARBA" id="ARBA00023004"/>
    </source>
</evidence>
<dbReference type="UniPathway" id="UPA00333">
    <property type="reaction ID" value="UER00453"/>
</dbReference>
<dbReference type="EC" id="1.13.11.11" evidence="9"/>
<proteinExistence type="inferred from homology"/>
<evidence type="ECO:0000256" key="4">
    <source>
        <dbReference type="ARBA" id="ARBA00022964"/>
    </source>
</evidence>
<dbReference type="FunFam" id="1.20.58.480:FF:000001">
    <property type="entry name" value="Tryptophan 2,3-dioxygenase"/>
    <property type="match status" value="1"/>
</dbReference>